<dbReference type="PANTHER" id="PTHR46229">
    <property type="entry name" value="BOLA TRANSCRIPTION REGULATOR"/>
    <property type="match status" value="1"/>
</dbReference>
<dbReference type="PANTHER" id="PTHR46229:SF2">
    <property type="entry name" value="BOLA-LIKE PROTEIN 1"/>
    <property type="match status" value="1"/>
</dbReference>
<reference evidence="3 4" key="1">
    <citation type="journal article" date="2013" name="Genome Announc.">
        <title>Complete genome sequence of Simiduia agarivorans SA1(T), a marine bacterium able to degrade a variety of polysaccharides.</title>
        <authorList>
            <person name="Lin S.Y."/>
            <person name="Shieh W.Y."/>
            <person name="Chen J.S."/>
            <person name="Tang S.L."/>
        </authorList>
    </citation>
    <scope>NUCLEOTIDE SEQUENCE [LARGE SCALE GENOMIC DNA]</scope>
    <source>
        <strain evidence="4">DSM 21679 / JCM 13881 / BCRC 17597 / SA1</strain>
    </source>
</reference>
<dbReference type="PIRSF" id="PIRSF003113">
    <property type="entry name" value="BolA"/>
    <property type="match status" value="1"/>
</dbReference>
<evidence type="ECO:0000313" key="3">
    <source>
        <dbReference type="EMBL" id="AFV00647.1"/>
    </source>
</evidence>
<sequence>MQPEDIKALLESGLTDARAEVTSDGSHVNAIIVSPDFEGLRPVQRQQLVYKVVSEHIASGAIHAFNMKTLTPAEAG</sequence>
<evidence type="ECO:0000256" key="2">
    <source>
        <dbReference type="RuleBase" id="RU003860"/>
    </source>
</evidence>
<comment type="similarity">
    <text evidence="1 2">Belongs to the BolA/IbaG family.</text>
</comment>
<dbReference type="OrthoDB" id="9812890at2"/>
<organism evidence="3 4">
    <name type="scientific">Simiduia agarivorans (strain DSM 21679 / JCM 13881 / BCRC 17597 / SA1)</name>
    <dbReference type="NCBI Taxonomy" id="1117647"/>
    <lineage>
        <taxon>Bacteria</taxon>
        <taxon>Pseudomonadati</taxon>
        <taxon>Pseudomonadota</taxon>
        <taxon>Gammaproteobacteria</taxon>
        <taxon>Cellvibrionales</taxon>
        <taxon>Cellvibrionaceae</taxon>
        <taxon>Simiduia</taxon>
    </lineage>
</organism>
<name>K4KNR7_SIMAS</name>
<dbReference type="HOGENOM" id="CLU_109462_4_1_6"/>
<dbReference type="AlphaFoldDB" id="K4KNR7"/>
<dbReference type="RefSeq" id="WP_015048799.1">
    <property type="nucleotide sequence ID" value="NC_018868.3"/>
</dbReference>
<dbReference type="InterPro" id="IPR002634">
    <property type="entry name" value="BolA"/>
</dbReference>
<dbReference type="eggNOG" id="COG5007">
    <property type="taxonomic scope" value="Bacteria"/>
</dbReference>
<gene>
    <name evidence="3" type="ordered locus">M5M_17590</name>
</gene>
<protein>
    <submittedName>
        <fullName evidence="3">BolA family protein</fullName>
    </submittedName>
</protein>
<dbReference type="GO" id="GO:0005829">
    <property type="term" value="C:cytosol"/>
    <property type="evidence" value="ECO:0007669"/>
    <property type="project" value="TreeGrafter"/>
</dbReference>
<dbReference type="KEGG" id="saga:M5M_17590"/>
<dbReference type="InterPro" id="IPR036065">
    <property type="entry name" value="BolA-like_sf"/>
</dbReference>
<dbReference type="Proteomes" id="UP000000466">
    <property type="component" value="Chromosome"/>
</dbReference>
<accession>K4KNR7</accession>
<evidence type="ECO:0000313" key="4">
    <source>
        <dbReference type="Proteomes" id="UP000000466"/>
    </source>
</evidence>
<dbReference type="InterPro" id="IPR050961">
    <property type="entry name" value="BolA/IbaG_stress_morph_reg"/>
</dbReference>
<dbReference type="STRING" id="1117647.M5M_17590"/>
<dbReference type="SUPFAM" id="SSF82657">
    <property type="entry name" value="BolA-like"/>
    <property type="match status" value="1"/>
</dbReference>
<proteinExistence type="inferred from homology"/>
<dbReference type="Gene3D" id="3.30.300.90">
    <property type="entry name" value="BolA-like"/>
    <property type="match status" value="1"/>
</dbReference>
<dbReference type="EMBL" id="CP003746">
    <property type="protein sequence ID" value="AFV00647.1"/>
    <property type="molecule type" value="Genomic_DNA"/>
</dbReference>
<dbReference type="GO" id="GO:0006351">
    <property type="term" value="P:DNA-templated transcription"/>
    <property type="evidence" value="ECO:0007669"/>
    <property type="project" value="TreeGrafter"/>
</dbReference>
<keyword evidence="4" id="KW-1185">Reference proteome</keyword>
<evidence type="ECO:0000256" key="1">
    <source>
        <dbReference type="ARBA" id="ARBA00005578"/>
    </source>
</evidence>
<dbReference type="Pfam" id="PF01722">
    <property type="entry name" value="BolA"/>
    <property type="match status" value="1"/>
</dbReference>